<dbReference type="EMBL" id="LR798323">
    <property type="protein sequence ID" value="CAB5224101.1"/>
    <property type="molecule type" value="Genomic_DNA"/>
</dbReference>
<proteinExistence type="predicted"/>
<name>A0A6J7X4W8_9CAUD</name>
<evidence type="ECO:0000256" key="1">
    <source>
        <dbReference type="SAM" id="MobiDB-lite"/>
    </source>
</evidence>
<sequence length="46" mass="4987">MIKKVKGGYKAASSKGRPLSKKPKSKKGAMKQLAAVKISQKKRGMK</sequence>
<protein>
    <submittedName>
        <fullName evidence="2">Uncharacterized protein</fullName>
    </submittedName>
</protein>
<feature type="region of interest" description="Disordered" evidence="1">
    <location>
        <begin position="1"/>
        <end position="46"/>
    </location>
</feature>
<feature type="compositionally biased region" description="Basic residues" evidence="1">
    <location>
        <begin position="18"/>
        <end position="29"/>
    </location>
</feature>
<evidence type="ECO:0000313" key="2">
    <source>
        <dbReference type="EMBL" id="CAB5224101.1"/>
    </source>
</evidence>
<organism evidence="2">
    <name type="scientific">uncultured Caudovirales phage</name>
    <dbReference type="NCBI Taxonomy" id="2100421"/>
    <lineage>
        <taxon>Viruses</taxon>
        <taxon>Duplodnaviria</taxon>
        <taxon>Heunggongvirae</taxon>
        <taxon>Uroviricota</taxon>
        <taxon>Caudoviricetes</taxon>
        <taxon>Peduoviridae</taxon>
        <taxon>Maltschvirus</taxon>
        <taxon>Maltschvirus maltsch</taxon>
    </lineage>
</organism>
<gene>
    <name evidence="2" type="ORF">UFOVP390_34</name>
</gene>
<reference evidence="2" key="1">
    <citation type="submission" date="2020-05" db="EMBL/GenBank/DDBJ databases">
        <authorList>
            <person name="Chiriac C."/>
            <person name="Salcher M."/>
            <person name="Ghai R."/>
            <person name="Kavagutti S V."/>
        </authorList>
    </citation>
    <scope>NUCLEOTIDE SEQUENCE</scope>
</reference>
<accession>A0A6J7X4W8</accession>